<evidence type="ECO:0000256" key="5">
    <source>
        <dbReference type="SAM" id="Coils"/>
    </source>
</evidence>
<keyword evidence="3" id="KW-0804">Transcription</keyword>
<proteinExistence type="predicted"/>
<dbReference type="OMA" id="HANCGDQ"/>
<evidence type="ECO:0000256" key="2">
    <source>
        <dbReference type="ARBA" id="ARBA00023015"/>
    </source>
</evidence>
<accession>A0A5N6G1M7</accession>
<dbReference type="SMART" id="SM00338">
    <property type="entry name" value="BRLZ"/>
    <property type="match status" value="1"/>
</dbReference>
<feature type="region of interest" description="Disordered" evidence="6">
    <location>
        <begin position="222"/>
        <end position="281"/>
    </location>
</feature>
<dbReference type="PROSITE" id="PS50217">
    <property type="entry name" value="BZIP"/>
    <property type="match status" value="1"/>
</dbReference>
<dbReference type="InterPro" id="IPR000837">
    <property type="entry name" value="AP-1"/>
</dbReference>
<dbReference type="Proteomes" id="UP000326877">
    <property type="component" value="Unassembled WGS sequence"/>
</dbReference>
<protein>
    <recommendedName>
        <fullName evidence="7">BZIP domain-containing protein</fullName>
    </recommendedName>
</protein>
<reference evidence="9 10" key="1">
    <citation type="submission" date="2019-04" db="EMBL/GenBank/DDBJ databases">
        <title>Aspergillus burnettii sp. nov., novel species from soil in southeast Queensland.</title>
        <authorList>
            <person name="Gilchrist C.L.M."/>
            <person name="Pitt J.I."/>
            <person name="Lange L."/>
            <person name="Lacey H.J."/>
            <person name="Vuong D."/>
            <person name="Midgley D.J."/>
            <person name="Greenfield P."/>
            <person name="Bradbury M."/>
            <person name="Lacey E."/>
            <person name="Busk P.K."/>
            <person name="Pilgaard B."/>
            <person name="Chooi Y.H."/>
            <person name="Piggott A.M."/>
        </authorList>
    </citation>
    <scope>NUCLEOTIDE SEQUENCE [LARGE SCALE GENOMIC DNA]</scope>
    <source>
        <strain evidence="9 10">FRR 5400</strain>
    </source>
</reference>
<dbReference type="PRINTS" id="PR00042">
    <property type="entry name" value="LEUZIPPRFOS"/>
</dbReference>
<evidence type="ECO:0000313" key="8">
    <source>
        <dbReference type="EMBL" id="KAE8385119.1"/>
    </source>
</evidence>
<dbReference type="EMBL" id="ML735344">
    <property type="protein sequence ID" value="KAE8385119.1"/>
    <property type="molecule type" value="Genomic_DNA"/>
</dbReference>
<feature type="domain" description="BZIP" evidence="7">
    <location>
        <begin position="137"/>
        <end position="200"/>
    </location>
</feature>
<name>A0A5N7BTP6_PETAA</name>
<keyword evidence="10" id="KW-1185">Reference proteome</keyword>
<evidence type="ECO:0000259" key="7">
    <source>
        <dbReference type="PROSITE" id="PS50217"/>
    </source>
</evidence>
<accession>A0A5N7BTP6</accession>
<dbReference type="CDD" id="cd14687">
    <property type="entry name" value="bZIP_ATF2"/>
    <property type="match status" value="1"/>
</dbReference>
<dbReference type="Proteomes" id="UP000541154">
    <property type="component" value="Unassembled WGS sequence"/>
</dbReference>
<dbReference type="InterPro" id="IPR046347">
    <property type="entry name" value="bZIP_sf"/>
</dbReference>
<dbReference type="SUPFAM" id="SSF57959">
    <property type="entry name" value="Leucine zipper domain"/>
    <property type="match status" value="1"/>
</dbReference>
<dbReference type="OrthoDB" id="295274at2759"/>
<dbReference type="InterPro" id="IPR051027">
    <property type="entry name" value="bZIP_transcription_factors"/>
</dbReference>
<dbReference type="EMBL" id="SPNV01000318">
    <property type="protein sequence ID" value="KAF5856457.1"/>
    <property type="molecule type" value="Genomic_DNA"/>
</dbReference>
<dbReference type="GO" id="GO:0003700">
    <property type="term" value="F:DNA-binding transcription factor activity"/>
    <property type="evidence" value="ECO:0007669"/>
    <property type="project" value="InterPro"/>
</dbReference>
<sequence>MSAGGSLYSRASLGMADPSGAGPLGGPFAPLPEQNSLWAFSGSMASWQGVPNNNLDMEQFQNSHVRNGQPTPPQYVDAMEEMYPLAQYSLADSPPELAHQKQRGSLSDQSQSQPNTYSLGPRRRRAPDTGRNQPEQNEKRKKFLERNRVAASKCRLKKKEQTKLLQAQYQELNNKRNELKRQTERLRSEKLSLKNLILAHANCGDQAINLRIQQMVEDITSQDTPRLGSIQSPQPNSPSTPQGLSFGFDGPMQLSPSSAMESPEDQQRRESEQFMTESSYGLCADDSFDDLIQFN</sequence>
<organism evidence="8">
    <name type="scientific">Petromyces alliaceus</name>
    <name type="common">Aspergillus alliaceus</name>
    <dbReference type="NCBI Taxonomy" id="209559"/>
    <lineage>
        <taxon>Eukaryota</taxon>
        <taxon>Fungi</taxon>
        <taxon>Dikarya</taxon>
        <taxon>Ascomycota</taxon>
        <taxon>Pezizomycotina</taxon>
        <taxon>Eurotiomycetes</taxon>
        <taxon>Eurotiomycetidae</taxon>
        <taxon>Eurotiales</taxon>
        <taxon>Aspergillaceae</taxon>
        <taxon>Aspergillus</taxon>
        <taxon>Aspergillus subgen. Circumdati</taxon>
    </lineage>
</organism>
<dbReference type="PANTHER" id="PTHR19304">
    <property type="entry name" value="CYCLIC-AMP RESPONSE ELEMENT BINDING PROTEIN"/>
    <property type="match status" value="1"/>
</dbReference>
<dbReference type="PROSITE" id="PS00036">
    <property type="entry name" value="BZIP_BASIC"/>
    <property type="match status" value="1"/>
</dbReference>
<dbReference type="GO" id="GO:0005634">
    <property type="term" value="C:nucleus"/>
    <property type="evidence" value="ECO:0007669"/>
    <property type="project" value="UniProtKB-SubCell"/>
</dbReference>
<accession>A0A8H6E215</accession>
<feature type="region of interest" description="Disordered" evidence="6">
    <location>
        <begin position="95"/>
        <end position="155"/>
    </location>
</feature>
<dbReference type="AlphaFoldDB" id="A0A5N7BTP6"/>
<evidence type="ECO:0000256" key="1">
    <source>
        <dbReference type="ARBA" id="ARBA00004123"/>
    </source>
</evidence>
<evidence type="ECO:0000256" key="6">
    <source>
        <dbReference type="SAM" id="MobiDB-lite"/>
    </source>
</evidence>
<gene>
    <name evidence="8" type="ORF">BDV23DRAFT_24943</name>
    <name evidence="9" type="ORF">ETB97_007318</name>
</gene>
<reference evidence="8" key="2">
    <citation type="submission" date="2019-04" db="EMBL/GenBank/DDBJ databases">
        <title>Friends and foes A comparative genomics studyof 23 Aspergillus species from section Flavi.</title>
        <authorList>
            <consortium name="DOE Joint Genome Institute"/>
            <person name="Kjaerbolling I."/>
            <person name="Vesth T."/>
            <person name="Frisvad J.C."/>
            <person name="Nybo J.L."/>
            <person name="Theobald S."/>
            <person name="Kildgaard S."/>
            <person name="Isbrandt T."/>
            <person name="Kuo A."/>
            <person name="Sato A."/>
            <person name="Lyhne E.K."/>
            <person name="Kogle M.E."/>
            <person name="Wiebenga A."/>
            <person name="Kun R.S."/>
            <person name="Lubbers R.J."/>
            <person name="Makela M.R."/>
            <person name="Barry K."/>
            <person name="Chovatia M."/>
            <person name="Clum A."/>
            <person name="Daum C."/>
            <person name="Haridas S."/>
            <person name="He G."/>
            <person name="LaButti K."/>
            <person name="Lipzen A."/>
            <person name="Mondo S."/>
            <person name="Riley R."/>
            <person name="Salamov A."/>
            <person name="Simmons B.A."/>
            <person name="Magnuson J.K."/>
            <person name="Henrissat B."/>
            <person name="Mortensen U.H."/>
            <person name="Larsen T.O."/>
            <person name="Devries R.P."/>
            <person name="Grigoriev I.V."/>
            <person name="Machida M."/>
            <person name="Baker S.E."/>
            <person name="Andersen M.R."/>
        </authorList>
    </citation>
    <scope>NUCLEOTIDE SEQUENCE [LARGE SCALE GENOMIC DNA]</scope>
    <source>
        <strain evidence="8">IBT 14317</strain>
    </source>
</reference>
<dbReference type="GO" id="GO:0003677">
    <property type="term" value="F:DNA binding"/>
    <property type="evidence" value="ECO:0007669"/>
    <property type="project" value="InterPro"/>
</dbReference>
<comment type="subcellular location">
    <subcellularLocation>
        <location evidence="1">Nucleus</location>
    </subcellularLocation>
</comment>
<keyword evidence="2" id="KW-0805">Transcription regulation</keyword>
<feature type="compositionally biased region" description="Polar residues" evidence="6">
    <location>
        <begin position="103"/>
        <end position="118"/>
    </location>
</feature>
<evidence type="ECO:0000313" key="9">
    <source>
        <dbReference type="EMBL" id="KAF5856457.1"/>
    </source>
</evidence>
<feature type="compositionally biased region" description="Low complexity" evidence="6">
    <location>
        <begin position="229"/>
        <end position="242"/>
    </location>
</feature>
<evidence type="ECO:0000313" key="10">
    <source>
        <dbReference type="Proteomes" id="UP000541154"/>
    </source>
</evidence>
<keyword evidence="5" id="KW-0175">Coiled coil</keyword>
<dbReference type="GO" id="GO:0006357">
    <property type="term" value="P:regulation of transcription by RNA polymerase II"/>
    <property type="evidence" value="ECO:0007669"/>
    <property type="project" value="InterPro"/>
</dbReference>
<dbReference type="Gene3D" id="1.20.5.170">
    <property type="match status" value="1"/>
</dbReference>
<evidence type="ECO:0000256" key="4">
    <source>
        <dbReference type="ARBA" id="ARBA00023242"/>
    </source>
</evidence>
<evidence type="ECO:0000256" key="3">
    <source>
        <dbReference type="ARBA" id="ARBA00023163"/>
    </source>
</evidence>
<feature type="coiled-coil region" evidence="5">
    <location>
        <begin position="155"/>
        <end position="196"/>
    </location>
</feature>
<dbReference type="InterPro" id="IPR004827">
    <property type="entry name" value="bZIP"/>
</dbReference>
<keyword evidence="4" id="KW-0539">Nucleus</keyword>